<comment type="caution">
    <text evidence="1">The sequence shown here is derived from an EMBL/GenBank/DDBJ whole genome shotgun (WGS) entry which is preliminary data.</text>
</comment>
<accession>A0A8S4R8A2</accession>
<dbReference type="AlphaFoldDB" id="A0A8S4R8A2"/>
<sequence>MHPRFPEHCPSELDSAAHLTCCEAGVIMGVPYSSENRWKYGSWTLNESLGVAGNKRPRTVDFRTTRDLCPAVNRFN</sequence>
<dbReference type="EMBL" id="CAKXAJ010024767">
    <property type="protein sequence ID" value="CAH2230001.1"/>
    <property type="molecule type" value="Genomic_DNA"/>
</dbReference>
<keyword evidence="2" id="KW-1185">Reference proteome</keyword>
<organism evidence="1 2">
    <name type="scientific">Pararge aegeria aegeria</name>
    <dbReference type="NCBI Taxonomy" id="348720"/>
    <lineage>
        <taxon>Eukaryota</taxon>
        <taxon>Metazoa</taxon>
        <taxon>Ecdysozoa</taxon>
        <taxon>Arthropoda</taxon>
        <taxon>Hexapoda</taxon>
        <taxon>Insecta</taxon>
        <taxon>Pterygota</taxon>
        <taxon>Neoptera</taxon>
        <taxon>Endopterygota</taxon>
        <taxon>Lepidoptera</taxon>
        <taxon>Glossata</taxon>
        <taxon>Ditrysia</taxon>
        <taxon>Papilionoidea</taxon>
        <taxon>Nymphalidae</taxon>
        <taxon>Satyrinae</taxon>
        <taxon>Satyrini</taxon>
        <taxon>Parargina</taxon>
        <taxon>Pararge</taxon>
    </lineage>
</organism>
<dbReference type="Proteomes" id="UP000838756">
    <property type="component" value="Unassembled WGS sequence"/>
</dbReference>
<proteinExistence type="predicted"/>
<gene>
    <name evidence="1" type="primary">jg20213</name>
    <name evidence="1" type="ORF">PAEG_LOCUS9280</name>
</gene>
<reference evidence="1" key="1">
    <citation type="submission" date="2022-03" db="EMBL/GenBank/DDBJ databases">
        <authorList>
            <person name="Lindestad O."/>
        </authorList>
    </citation>
    <scope>NUCLEOTIDE SEQUENCE</scope>
</reference>
<evidence type="ECO:0000313" key="2">
    <source>
        <dbReference type="Proteomes" id="UP000838756"/>
    </source>
</evidence>
<name>A0A8S4R8A2_9NEOP</name>
<evidence type="ECO:0000313" key="1">
    <source>
        <dbReference type="EMBL" id="CAH2230001.1"/>
    </source>
</evidence>
<protein>
    <submittedName>
        <fullName evidence="1">Jg20213 protein</fullName>
    </submittedName>
</protein>